<evidence type="ECO:0008006" key="3">
    <source>
        <dbReference type="Google" id="ProtNLM"/>
    </source>
</evidence>
<dbReference type="Proteomes" id="UP001159042">
    <property type="component" value="Unassembled WGS sequence"/>
</dbReference>
<dbReference type="PANTHER" id="PTHR33198:SF20">
    <property type="entry name" value="RETROTRANSPOSON GAG DOMAIN-CONTAINING PROTEIN"/>
    <property type="match status" value="1"/>
</dbReference>
<proteinExistence type="predicted"/>
<organism evidence="1 2">
    <name type="scientific">Exocentrus adspersus</name>
    <dbReference type="NCBI Taxonomy" id="1586481"/>
    <lineage>
        <taxon>Eukaryota</taxon>
        <taxon>Metazoa</taxon>
        <taxon>Ecdysozoa</taxon>
        <taxon>Arthropoda</taxon>
        <taxon>Hexapoda</taxon>
        <taxon>Insecta</taxon>
        <taxon>Pterygota</taxon>
        <taxon>Neoptera</taxon>
        <taxon>Endopterygota</taxon>
        <taxon>Coleoptera</taxon>
        <taxon>Polyphaga</taxon>
        <taxon>Cucujiformia</taxon>
        <taxon>Chrysomeloidea</taxon>
        <taxon>Cerambycidae</taxon>
        <taxon>Lamiinae</taxon>
        <taxon>Acanthocinini</taxon>
        <taxon>Exocentrus</taxon>
    </lineage>
</organism>
<dbReference type="AlphaFoldDB" id="A0AAV8VSJ3"/>
<accession>A0AAV8VSJ3</accession>
<reference evidence="1 2" key="1">
    <citation type="journal article" date="2023" name="Insect Mol. Biol.">
        <title>Genome sequencing provides insights into the evolution of gene families encoding plant cell wall-degrading enzymes in longhorned beetles.</title>
        <authorList>
            <person name="Shin N.R."/>
            <person name="Okamura Y."/>
            <person name="Kirsch R."/>
            <person name="Pauchet Y."/>
        </authorList>
    </citation>
    <scope>NUCLEOTIDE SEQUENCE [LARGE SCALE GENOMIC DNA]</scope>
    <source>
        <strain evidence="1">EAD_L_NR</strain>
    </source>
</reference>
<dbReference type="PANTHER" id="PTHR33198">
    <property type="entry name" value="ANK_REP_REGION DOMAIN-CONTAINING PROTEIN-RELATED"/>
    <property type="match status" value="1"/>
</dbReference>
<dbReference type="EMBL" id="JANEYG010000036">
    <property type="protein sequence ID" value="KAJ8917065.1"/>
    <property type="molecule type" value="Genomic_DNA"/>
</dbReference>
<comment type="caution">
    <text evidence="1">The sequence shown here is derived from an EMBL/GenBank/DDBJ whole genome shotgun (WGS) entry which is preliminary data.</text>
</comment>
<sequence length="205" mass="24142">MESLRQPKPMVMEGDLGVNWKKFKRAFQIYLTATGATSQTQETRIAIFLYCIGEQVYEIYEKMELTAEEKGNYKLLISKFEEYFMPKNNKSVETHKFNTRLQLPGENFDNYLTELRKLAANCDFETYKDRLITDRIVSGVRDPKVKERLLREPDLNLTKAVNICKTAEQTDNHIRQISKEVENTEVCEVKQERRYCAGKEKQNYK</sequence>
<gene>
    <name evidence="1" type="ORF">NQ315_012984</name>
</gene>
<protein>
    <recommendedName>
        <fullName evidence="3">Retrotransposon gag domain-containing protein</fullName>
    </recommendedName>
</protein>
<evidence type="ECO:0000313" key="2">
    <source>
        <dbReference type="Proteomes" id="UP001159042"/>
    </source>
</evidence>
<name>A0AAV8VSJ3_9CUCU</name>
<evidence type="ECO:0000313" key="1">
    <source>
        <dbReference type="EMBL" id="KAJ8917065.1"/>
    </source>
</evidence>
<keyword evidence="2" id="KW-1185">Reference proteome</keyword>